<dbReference type="InterPro" id="IPR036028">
    <property type="entry name" value="SH3-like_dom_sf"/>
</dbReference>
<organism evidence="3 4">
    <name type="scientific">Reticulibacter mediterranei</name>
    <dbReference type="NCBI Taxonomy" id="2778369"/>
    <lineage>
        <taxon>Bacteria</taxon>
        <taxon>Bacillati</taxon>
        <taxon>Chloroflexota</taxon>
        <taxon>Ktedonobacteria</taxon>
        <taxon>Ktedonobacterales</taxon>
        <taxon>Reticulibacteraceae</taxon>
        <taxon>Reticulibacter</taxon>
    </lineage>
</organism>
<dbReference type="SUPFAM" id="SSF50044">
    <property type="entry name" value="SH3-domain"/>
    <property type="match status" value="2"/>
</dbReference>
<dbReference type="AlphaFoldDB" id="A0A8J3N9L3"/>
<dbReference type="PIRSF" id="PIRSF034961">
    <property type="entry name" value="UCP034961_SH3_2"/>
    <property type="match status" value="1"/>
</dbReference>
<dbReference type="PROSITE" id="PS50002">
    <property type="entry name" value="SH3"/>
    <property type="match status" value="1"/>
</dbReference>
<accession>A0A8J3N9L3</accession>
<keyword evidence="4" id="KW-1185">Reference proteome</keyword>
<name>A0A8J3N9L3_9CHLR</name>
<dbReference type="InterPro" id="IPR014593">
    <property type="entry name" value="UCP034961_SH3_2"/>
</dbReference>
<comment type="caution">
    <text evidence="3">The sequence shown here is derived from an EMBL/GenBank/DDBJ whole genome shotgun (WGS) entry which is preliminary data.</text>
</comment>
<evidence type="ECO:0000313" key="4">
    <source>
        <dbReference type="Proteomes" id="UP000597444"/>
    </source>
</evidence>
<dbReference type="EMBL" id="BNJK01000002">
    <property type="protein sequence ID" value="GHO99452.1"/>
    <property type="molecule type" value="Genomic_DNA"/>
</dbReference>
<dbReference type="Gene3D" id="2.30.30.40">
    <property type="entry name" value="SH3 Domains"/>
    <property type="match status" value="2"/>
</dbReference>
<reference evidence="3" key="1">
    <citation type="submission" date="2020-10" db="EMBL/GenBank/DDBJ databases">
        <title>Taxonomic study of unclassified bacteria belonging to the class Ktedonobacteria.</title>
        <authorList>
            <person name="Yabe S."/>
            <person name="Wang C.M."/>
            <person name="Zheng Y."/>
            <person name="Sakai Y."/>
            <person name="Cavaletti L."/>
            <person name="Monciardini P."/>
            <person name="Donadio S."/>
        </authorList>
    </citation>
    <scope>NUCLEOTIDE SEQUENCE</scope>
    <source>
        <strain evidence="3">ID150040</strain>
    </source>
</reference>
<protein>
    <recommendedName>
        <fullName evidence="2">SH3 domain-containing protein</fullName>
    </recommendedName>
</protein>
<dbReference type="SMART" id="SM00326">
    <property type="entry name" value="SH3"/>
    <property type="match status" value="2"/>
</dbReference>
<evidence type="ECO:0000259" key="2">
    <source>
        <dbReference type="PROSITE" id="PS50002"/>
    </source>
</evidence>
<feature type="domain" description="SH3" evidence="2">
    <location>
        <begin position="73"/>
        <end position="128"/>
    </location>
</feature>
<dbReference type="Proteomes" id="UP000597444">
    <property type="component" value="Unassembled WGS sequence"/>
</dbReference>
<dbReference type="CDD" id="cd00174">
    <property type="entry name" value="SH3"/>
    <property type="match status" value="1"/>
</dbReference>
<evidence type="ECO:0000313" key="3">
    <source>
        <dbReference type="EMBL" id="GHO99452.1"/>
    </source>
</evidence>
<dbReference type="InterPro" id="IPR001452">
    <property type="entry name" value="SH3_domain"/>
</dbReference>
<dbReference type="RefSeq" id="WP_220210093.1">
    <property type="nucleotide sequence ID" value="NZ_BNJK01000002.1"/>
</dbReference>
<keyword evidence="1" id="KW-0728">SH3 domain</keyword>
<proteinExistence type="predicted"/>
<gene>
    <name evidence="3" type="ORF">KSF_095000</name>
</gene>
<evidence type="ECO:0000256" key="1">
    <source>
        <dbReference type="ARBA" id="ARBA00022443"/>
    </source>
</evidence>
<sequence length="128" mass="14555">MSKLQTDPERTSRVAKDYQAGFVDPIAVEAGETFAVSERTDAWENNPIWIWVWCTDQREKSGWVPKKIIQMNPDGQTGTTQVAYNARELTVTAGQELIIKQEESGWFWCCNQQGKCGWVPISHMMAES</sequence>
<dbReference type="Pfam" id="PF07653">
    <property type="entry name" value="SH3_2"/>
    <property type="match status" value="1"/>
</dbReference>